<evidence type="ECO:0000313" key="3">
    <source>
        <dbReference type="Proteomes" id="UP000708208"/>
    </source>
</evidence>
<comment type="caution">
    <text evidence="2">The sequence shown here is derived from an EMBL/GenBank/DDBJ whole genome shotgun (WGS) entry which is preliminary data.</text>
</comment>
<name>A0A8J2NYG9_9HEXA</name>
<organism evidence="2 3">
    <name type="scientific">Allacma fusca</name>
    <dbReference type="NCBI Taxonomy" id="39272"/>
    <lineage>
        <taxon>Eukaryota</taxon>
        <taxon>Metazoa</taxon>
        <taxon>Ecdysozoa</taxon>
        <taxon>Arthropoda</taxon>
        <taxon>Hexapoda</taxon>
        <taxon>Collembola</taxon>
        <taxon>Symphypleona</taxon>
        <taxon>Sminthuridae</taxon>
        <taxon>Allacma</taxon>
    </lineage>
</organism>
<evidence type="ECO:0000256" key="1">
    <source>
        <dbReference type="SAM" id="Phobius"/>
    </source>
</evidence>
<accession>A0A8J2NYG9</accession>
<feature type="transmembrane region" description="Helical" evidence="1">
    <location>
        <begin position="111"/>
        <end position="133"/>
    </location>
</feature>
<keyword evidence="1" id="KW-1133">Transmembrane helix</keyword>
<dbReference type="Proteomes" id="UP000708208">
    <property type="component" value="Unassembled WGS sequence"/>
</dbReference>
<protein>
    <submittedName>
        <fullName evidence="2">Uncharacterized protein</fullName>
    </submittedName>
</protein>
<keyword evidence="3" id="KW-1185">Reference proteome</keyword>
<sequence length="147" mass="16383">MGIKVVQSDKPGMINVSCWAFDVFPLPSLSLFHGQNGLQPLDEVEMNYERRNSTIGYNVWAWRTMEEVNITAISNVFECELNNSVVNHSRRESTLYEPDSMALRDSRSANGGASTSGFGLLVSSLIVFLIAAYRPPDGITQDHNLEK</sequence>
<gene>
    <name evidence="2" type="ORF">AFUS01_LOCUS19829</name>
</gene>
<proteinExistence type="predicted"/>
<reference evidence="2" key="1">
    <citation type="submission" date="2021-06" db="EMBL/GenBank/DDBJ databases">
        <authorList>
            <person name="Hodson N. C."/>
            <person name="Mongue J. A."/>
            <person name="Jaron S. K."/>
        </authorList>
    </citation>
    <scope>NUCLEOTIDE SEQUENCE</scope>
</reference>
<keyword evidence="1" id="KW-0472">Membrane</keyword>
<keyword evidence="1" id="KW-0812">Transmembrane</keyword>
<dbReference type="EMBL" id="CAJVCH010208196">
    <property type="protein sequence ID" value="CAG7731223.1"/>
    <property type="molecule type" value="Genomic_DNA"/>
</dbReference>
<dbReference type="AlphaFoldDB" id="A0A8J2NYG9"/>
<evidence type="ECO:0000313" key="2">
    <source>
        <dbReference type="EMBL" id="CAG7731223.1"/>
    </source>
</evidence>